<dbReference type="EC" id="3.5.3.12" evidence="2"/>
<sequence>MLEEKKLIAEFEKQSFTQIIFPHPKTDWAEYLQEAEETFVNIINAIREFQPCLVIAYDKESVKKHFDDFTNLEFIEYETDDTWARDCSALTIEKNGEKELLDFTFNGWGGKFLAQKDNLMNRTIAKHYAYPLRSLDFVLEGGAIESNGDGILLTTAQCMHNPNRNPQYNAEQITQKVKSFFGAKEILYLNHGYLAGDDTDSHIDTLARFIAKDTIMYVQCSNKEDEHYEALKAMEQELKEYAKTHNFSLIPLPMCDAIYFEGERLPATYANFLFVNGAVLVPIYNLKTDKEALTIFRKTFPQREIIAIDCSVLIRQHGSLHCVTMNFG</sequence>
<dbReference type="Pfam" id="PF04371">
    <property type="entry name" value="PAD_porph"/>
    <property type="match status" value="1"/>
</dbReference>
<name>A0A1W1BCA8_9ZZZZ</name>
<gene>
    <name evidence="2" type="ORF">MNB_SM-5-1370</name>
</gene>
<keyword evidence="1 2" id="KW-0378">Hydrolase</keyword>
<dbReference type="PANTHER" id="PTHR31377">
    <property type="entry name" value="AGMATINE DEIMINASE-RELATED"/>
    <property type="match status" value="1"/>
</dbReference>
<dbReference type="PANTHER" id="PTHR31377:SF0">
    <property type="entry name" value="AGMATINE DEIMINASE-RELATED"/>
    <property type="match status" value="1"/>
</dbReference>
<dbReference type="SUPFAM" id="SSF55909">
    <property type="entry name" value="Pentein"/>
    <property type="match status" value="1"/>
</dbReference>
<dbReference type="AlphaFoldDB" id="A0A1W1BCA8"/>
<dbReference type="GO" id="GO:0047632">
    <property type="term" value="F:agmatine deiminase activity"/>
    <property type="evidence" value="ECO:0007669"/>
    <property type="project" value="UniProtKB-EC"/>
</dbReference>
<protein>
    <submittedName>
        <fullName evidence="2">Agmatine deiminase</fullName>
        <ecNumber evidence="2">3.5.3.12</ecNumber>
    </submittedName>
</protein>
<proteinExistence type="predicted"/>
<dbReference type="GO" id="GO:0004668">
    <property type="term" value="F:protein-arginine deiminase activity"/>
    <property type="evidence" value="ECO:0007669"/>
    <property type="project" value="InterPro"/>
</dbReference>
<evidence type="ECO:0000313" key="2">
    <source>
        <dbReference type="EMBL" id="SFV51058.1"/>
    </source>
</evidence>
<evidence type="ECO:0000256" key="1">
    <source>
        <dbReference type="ARBA" id="ARBA00022801"/>
    </source>
</evidence>
<organism evidence="2">
    <name type="scientific">hydrothermal vent metagenome</name>
    <dbReference type="NCBI Taxonomy" id="652676"/>
    <lineage>
        <taxon>unclassified sequences</taxon>
        <taxon>metagenomes</taxon>
        <taxon>ecological metagenomes</taxon>
    </lineage>
</organism>
<dbReference type="Gene3D" id="3.75.10.10">
    <property type="entry name" value="L-arginine/glycine Amidinotransferase, Chain A"/>
    <property type="match status" value="1"/>
</dbReference>
<reference evidence="2" key="1">
    <citation type="submission" date="2016-10" db="EMBL/GenBank/DDBJ databases">
        <authorList>
            <person name="de Groot N.N."/>
        </authorList>
    </citation>
    <scope>NUCLEOTIDE SEQUENCE</scope>
</reference>
<dbReference type="GO" id="GO:0009446">
    <property type="term" value="P:putrescine biosynthetic process"/>
    <property type="evidence" value="ECO:0007669"/>
    <property type="project" value="InterPro"/>
</dbReference>
<dbReference type="EMBL" id="FPHH01000005">
    <property type="protein sequence ID" value="SFV51058.1"/>
    <property type="molecule type" value="Genomic_DNA"/>
</dbReference>
<accession>A0A1W1BCA8</accession>
<dbReference type="InterPro" id="IPR007466">
    <property type="entry name" value="Peptidyl-Arg-deiminase_porph"/>
</dbReference>